<dbReference type="InterPro" id="IPR006140">
    <property type="entry name" value="D-isomer_DH_NAD-bd"/>
</dbReference>
<dbReference type="InterPro" id="IPR029752">
    <property type="entry name" value="D-isomer_DH_CS1"/>
</dbReference>
<keyword evidence="8" id="KW-1185">Reference proteome</keyword>
<feature type="domain" description="D-isomer specific 2-hydroxyacid dehydrogenase catalytic" evidence="5">
    <location>
        <begin position="18"/>
        <end position="315"/>
    </location>
</feature>
<keyword evidence="3" id="KW-0520">NAD</keyword>
<comment type="caution">
    <text evidence="7">The sequence shown here is derived from an EMBL/GenBank/DDBJ whole genome shotgun (WGS) entry which is preliminary data.</text>
</comment>
<dbReference type="SUPFAM" id="SSF51735">
    <property type="entry name" value="NAD(P)-binding Rossmann-fold domains"/>
    <property type="match status" value="1"/>
</dbReference>
<dbReference type="PANTHER" id="PTHR43761:SF1">
    <property type="entry name" value="D-ISOMER SPECIFIC 2-HYDROXYACID DEHYDROGENASE CATALYTIC DOMAIN-CONTAINING PROTEIN-RELATED"/>
    <property type="match status" value="1"/>
</dbReference>
<reference evidence="7" key="1">
    <citation type="submission" date="2022-01" db="EMBL/GenBank/DDBJ databases">
        <authorList>
            <person name="Criscuolo A."/>
        </authorList>
    </citation>
    <scope>NUCLEOTIDE SEQUENCE</scope>
    <source>
        <strain evidence="7">CIP111893</strain>
    </source>
</reference>
<dbReference type="PROSITE" id="PS00065">
    <property type="entry name" value="D_2_HYDROXYACID_DH_1"/>
    <property type="match status" value="1"/>
</dbReference>
<dbReference type="InterPro" id="IPR050418">
    <property type="entry name" value="D-iso_2-hydroxyacid_DH_PdxB"/>
</dbReference>
<dbReference type="CDD" id="cd12162">
    <property type="entry name" value="2-Hacid_dh_4"/>
    <property type="match status" value="1"/>
</dbReference>
<evidence type="ECO:0000313" key="7">
    <source>
        <dbReference type="EMBL" id="CAH1197904.1"/>
    </source>
</evidence>
<dbReference type="RefSeq" id="WP_236339422.1">
    <property type="nucleotide sequence ID" value="NZ_CAKMMF010000004.1"/>
</dbReference>
<accession>A0ABM9BYN3</accession>
<dbReference type="EC" id="1.1.1.81" evidence="7"/>
<dbReference type="Gene3D" id="3.40.50.720">
    <property type="entry name" value="NAD(P)-binding Rossmann-like Domain"/>
    <property type="match status" value="2"/>
</dbReference>
<evidence type="ECO:0000259" key="6">
    <source>
        <dbReference type="Pfam" id="PF02826"/>
    </source>
</evidence>
<protein>
    <submittedName>
        <fullName evidence="7">Hydroxypyruvate reductase</fullName>
        <ecNumber evidence="7">1.1.1.81</ecNumber>
    </submittedName>
</protein>
<dbReference type="InterPro" id="IPR029753">
    <property type="entry name" value="D-isomer_DH_CS"/>
</dbReference>
<dbReference type="Pfam" id="PF00389">
    <property type="entry name" value="2-Hacid_dh"/>
    <property type="match status" value="1"/>
</dbReference>
<dbReference type="InterPro" id="IPR006139">
    <property type="entry name" value="D-isomer_2_OHA_DH_cat_dom"/>
</dbReference>
<keyword evidence="2 4" id="KW-0560">Oxidoreductase</keyword>
<evidence type="ECO:0000313" key="8">
    <source>
        <dbReference type="Proteomes" id="UP000838686"/>
    </source>
</evidence>
<dbReference type="EMBL" id="CAKMMF010000004">
    <property type="protein sequence ID" value="CAH1197904.1"/>
    <property type="molecule type" value="Genomic_DNA"/>
</dbReference>
<proteinExistence type="inferred from homology"/>
<evidence type="ECO:0000256" key="2">
    <source>
        <dbReference type="ARBA" id="ARBA00023002"/>
    </source>
</evidence>
<feature type="domain" description="D-isomer specific 2-hydroxyacid dehydrogenase NAD-binding" evidence="6">
    <location>
        <begin position="107"/>
        <end position="287"/>
    </location>
</feature>
<evidence type="ECO:0000259" key="5">
    <source>
        <dbReference type="Pfam" id="PF00389"/>
    </source>
</evidence>
<gene>
    <name evidence="7" type="primary">hpr</name>
    <name evidence="7" type="ORF">PAECIP111893_01064</name>
</gene>
<dbReference type="PANTHER" id="PTHR43761">
    <property type="entry name" value="D-ISOMER SPECIFIC 2-HYDROXYACID DEHYDROGENASE FAMILY PROTEIN (AFU_ORTHOLOGUE AFUA_1G13630)"/>
    <property type="match status" value="1"/>
</dbReference>
<evidence type="ECO:0000256" key="3">
    <source>
        <dbReference type="ARBA" id="ARBA00023027"/>
    </source>
</evidence>
<evidence type="ECO:0000256" key="4">
    <source>
        <dbReference type="RuleBase" id="RU003719"/>
    </source>
</evidence>
<dbReference type="SUPFAM" id="SSF52283">
    <property type="entry name" value="Formate/glycerate dehydrogenase catalytic domain-like"/>
    <property type="match status" value="1"/>
</dbReference>
<name>A0ABM9BYN3_9BACL</name>
<dbReference type="GO" id="GO:0016618">
    <property type="term" value="F:hydroxypyruvate reductase [NAD(P)H] activity"/>
    <property type="evidence" value="ECO:0007669"/>
    <property type="project" value="UniProtKB-EC"/>
</dbReference>
<evidence type="ECO:0000256" key="1">
    <source>
        <dbReference type="ARBA" id="ARBA00005854"/>
    </source>
</evidence>
<dbReference type="Proteomes" id="UP000838686">
    <property type="component" value="Unassembled WGS sequence"/>
</dbReference>
<comment type="similarity">
    <text evidence="1 4">Belongs to the D-isomer specific 2-hydroxyacid dehydrogenase family.</text>
</comment>
<dbReference type="PROSITE" id="PS00670">
    <property type="entry name" value="D_2_HYDROXYACID_DH_2"/>
    <property type="match status" value="1"/>
</dbReference>
<dbReference type="Pfam" id="PF02826">
    <property type="entry name" value="2-Hacid_dh_C"/>
    <property type="match status" value="1"/>
</dbReference>
<organism evidence="7 8">
    <name type="scientific">Paenibacillus plantiphilus</name>
    <dbReference type="NCBI Taxonomy" id="2905650"/>
    <lineage>
        <taxon>Bacteria</taxon>
        <taxon>Bacillati</taxon>
        <taxon>Bacillota</taxon>
        <taxon>Bacilli</taxon>
        <taxon>Bacillales</taxon>
        <taxon>Paenibacillaceae</taxon>
        <taxon>Paenibacillus</taxon>
    </lineage>
</organism>
<sequence>MNIVVLDGYTLNPGDLSWEEFRSLGKLTIYDRTAPEEIAARSQGADVLLTNKTPLTAETIRELPELKYIGVLATGYNIVDMAAASAQGIVVTNVPDYSTQSVVQLVFALLLQHCSHVSEHNEAVHEGRWSAAQDFMFTLQPLMELAGKTMGIIGFGGIGQGVARAAAAFGMKICVYTRTPRNVPGLEYVQFVAADELFTTADVVTLHCPLTTETAGIVNSRTLGLMKSSAYLINTARGGHIIEQDLADALHAGRIAGAALDVLAVEPPPRDHPLLGVRNCYITPHIAWATVEARSRLMQIAAGSLQSFQKGQIVNQVN</sequence>
<dbReference type="InterPro" id="IPR036291">
    <property type="entry name" value="NAD(P)-bd_dom_sf"/>
</dbReference>